<gene>
    <name evidence="2" type="ORF">PVAG01_09699</name>
</gene>
<protein>
    <submittedName>
        <fullName evidence="2">Uncharacterized protein</fullName>
    </submittedName>
</protein>
<evidence type="ECO:0000256" key="1">
    <source>
        <dbReference type="SAM" id="MobiDB-lite"/>
    </source>
</evidence>
<organism evidence="2 3">
    <name type="scientific">Phlyctema vagabunda</name>
    <dbReference type="NCBI Taxonomy" id="108571"/>
    <lineage>
        <taxon>Eukaryota</taxon>
        <taxon>Fungi</taxon>
        <taxon>Dikarya</taxon>
        <taxon>Ascomycota</taxon>
        <taxon>Pezizomycotina</taxon>
        <taxon>Leotiomycetes</taxon>
        <taxon>Helotiales</taxon>
        <taxon>Dermateaceae</taxon>
        <taxon>Phlyctema</taxon>
    </lineage>
</organism>
<dbReference type="Proteomes" id="UP001629113">
    <property type="component" value="Unassembled WGS sequence"/>
</dbReference>
<evidence type="ECO:0000313" key="2">
    <source>
        <dbReference type="EMBL" id="KAL3419477.1"/>
    </source>
</evidence>
<feature type="region of interest" description="Disordered" evidence="1">
    <location>
        <begin position="1"/>
        <end position="59"/>
    </location>
</feature>
<sequence>MSTIHMRISAPNPAPSSAPATSPEAQARGEKAKSAGQDVRRTKVSSLSSSPQQQHQGHDGALGRFVWYLQNATIIYSYPLLKWRH</sequence>
<comment type="caution">
    <text evidence="2">The sequence shown here is derived from an EMBL/GenBank/DDBJ whole genome shotgun (WGS) entry which is preliminary data.</text>
</comment>
<reference evidence="2 3" key="1">
    <citation type="submission" date="2024-06" db="EMBL/GenBank/DDBJ databases">
        <title>Complete genome of Phlyctema vagabunda strain 19-DSS-EL-015.</title>
        <authorList>
            <person name="Fiorenzani C."/>
        </authorList>
    </citation>
    <scope>NUCLEOTIDE SEQUENCE [LARGE SCALE GENOMIC DNA]</scope>
    <source>
        <strain evidence="2 3">19-DSS-EL-015</strain>
    </source>
</reference>
<feature type="compositionally biased region" description="Low complexity" evidence="1">
    <location>
        <begin position="9"/>
        <end position="26"/>
    </location>
</feature>
<dbReference type="EMBL" id="JBFCZG010000008">
    <property type="protein sequence ID" value="KAL3419477.1"/>
    <property type="molecule type" value="Genomic_DNA"/>
</dbReference>
<keyword evidence="3" id="KW-1185">Reference proteome</keyword>
<feature type="compositionally biased region" description="Basic and acidic residues" evidence="1">
    <location>
        <begin position="27"/>
        <end position="41"/>
    </location>
</feature>
<accession>A0ABR4P825</accession>
<feature type="compositionally biased region" description="Low complexity" evidence="1">
    <location>
        <begin position="45"/>
        <end position="55"/>
    </location>
</feature>
<name>A0ABR4P825_9HELO</name>
<proteinExistence type="predicted"/>
<evidence type="ECO:0000313" key="3">
    <source>
        <dbReference type="Proteomes" id="UP001629113"/>
    </source>
</evidence>